<keyword evidence="3" id="KW-1185">Reference proteome</keyword>
<proteinExistence type="predicted"/>
<feature type="region of interest" description="Disordered" evidence="1">
    <location>
        <begin position="82"/>
        <end position="116"/>
    </location>
</feature>
<dbReference type="EMBL" id="BGPR01034816">
    <property type="protein sequence ID" value="GBO09363.1"/>
    <property type="molecule type" value="Genomic_DNA"/>
</dbReference>
<feature type="compositionally biased region" description="Basic residues" evidence="1">
    <location>
        <begin position="90"/>
        <end position="100"/>
    </location>
</feature>
<organism evidence="2 3">
    <name type="scientific">Araneus ventricosus</name>
    <name type="common">Orbweaver spider</name>
    <name type="synonym">Epeira ventricosa</name>
    <dbReference type="NCBI Taxonomy" id="182803"/>
    <lineage>
        <taxon>Eukaryota</taxon>
        <taxon>Metazoa</taxon>
        <taxon>Ecdysozoa</taxon>
        <taxon>Arthropoda</taxon>
        <taxon>Chelicerata</taxon>
        <taxon>Arachnida</taxon>
        <taxon>Araneae</taxon>
        <taxon>Araneomorphae</taxon>
        <taxon>Entelegynae</taxon>
        <taxon>Araneoidea</taxon>
        <taxon>Araneidae</taxon>
        <taxon>Araneus</taxon>
    </lineage>
</organism>
<evidence type="ECO:0000256" key="1">
    <source>
        <dbReference type="SAM" id="MobiDB-lite"/>
    </source>
</evidence>
<reference evidence="2 3" key="1">
    <citation type="journal article" date="2019" name="Sci. Rep.">
        <title>Orb-weaving spider Araneus ventricosus genome elucidates the spidroin gene catalogue.</title>
        <authorList>
            <person name="Kono N."/>
            <person name="Nakamura H."/>
            <person name="Ohtoshi R."/>
            <person name="Moran D.A.P."/>
            <person name="Shinohara A."/>
            <person name="Yoshida Y."/>
            <person name="Fujiwara M."/>
            <person name="Mori M."/>
            <person name="Tomita M."/>
            <person name="Arakawa K."/>
        </authorList>
    </citation>
    <scope>NUCLEOTIDE SEQUENCE [LARGE SCALE GENOMIC DNA]</scope>
</reference>
<sequence>MSMDLITKAHNEGISILKLLAHKTDALQPLDKCCFTSLKAQWDKRLVGVQHIPGATKMGKTATERKREQRERLKATEKYQIFKENESRKQKDRHIQKKSKITIEEKEASRAKKRDEKILSNESFSNISKDRRCMF</sequence>
<evidence type="ECO:0000313" key="2">
    <source>
        <dbReference type="EMBL" id="GBO09363.1"/>
    </source>
</evidence>
<gene>
    <name evidence="2" type="ORF">AVEN_47311_1</name>
</gene>
<name>A0A4Y2UA20_ARAVE</name>
<dbReference type="OrthoDB" id="6781380at2759"/>
<feature type="compositionally biased region" description="Basic and acidic residues" evidence="1">
    <location>
        <begin position="101"/>
        <end position="116"/>
    </location>
</feature>
<evidence type="ECO:0000313" key="3">
    <source>
        <dbReference type="Proteomes" id="UP000499080"/>
    </source>
</evidence>
<dbReference type="AlphaFoldDB" id="A0A4Y2UA20"/>
<comment type="caution">
    <text evidence="2">The sequence shown here is derived from an EMBL/GenBank/DDBJ whole genome shotgun (WGS) entry which is preliminary data.</text>
</comment>
<accession>A0A4Y2UA20</accession>
<dbReference type="Proteomes" id="UP000499080">
    <property type="component" value="Unassembled WGS sequence"/>
</dbReference>
<protein>
    <submittedName>
        <fullName evidence="2">Uncharacterized protein</fullName>
    </submittedName>
</protein>